<dbReference type="EMBL" id="NWBP01000011">
    <property type="protein sequence ID" value="PCC83464.1"/>
    <property type="molecule type" value="Genomic_DNA"/>
</dbReference>
<comment type="caution">
    <text evidence="1">The sequence shown here is derived from an EMBL/GenBank/DDBJ whole genome shotgun (WGS) entry which is preliminary data.</text>
</comment>
<dbReference type="Proteomes" id="UP000218690">
    <property type="component" value="Unassembled WGS sequence"/>
</dbReference>
<evidence type="ECO:0000313" key="1">
    <source>
        <dbReference type="EMBL" id="PCC83464.1"/>
    </source>
</evidence>
<dbReference type="AlphaFoldDB" id="A0A2A4AM34"/>
<protein>
    <submittedName>
        <fullName evidence="1">Uncharacterized protein</fullName>
    </submittedName>
</protein>
<proteinExistence type="predicted"/>
<organism evidence="1 2">
    <name type="scientific">Corynebacterium accolens</name>
    <dbReference type="NCBI Taxonomy" id="38284"/>
    <lineage>
        <taxon>Bacteria</taxon>
        <taxon>Bacillati</taxon>
        <taxon>Actinomycetota</taxon>
        <taxon>Actinomycetes</taxon>
        <taxon>Mycobacteriales</taxon>
        <taxon>Corynebacteriaceae</taxon>
        <taxon>Corynebacterium</taxon>
    </lineage>
</organism>
<name>A0A2A4AM34_9CORY</name>
<evidence type="ECO:0000313" key="2">
    <source>
        <dbReference type="Proteomes" id="UP000218690"/>
    </source>
</evidence>
<gene>
    <name evidence="1" type="ORF">COM45_03700</name>
</gene>
<reference evidence="1 2" key="1">
    <citation type="submission" date="2017-09" db="EMBL/GenBank/DDBJ databases">
        <title>Draft Genome Sequence of Corynebacterium accolens AH4003.</title>
        <authorList>
            <person name="Chen Y."/>
            <person name="Oosthuysen W.F."/>
            <person name="Kelley S."/>
            <person name="Horswill A."/>
        </authorList>
    </citation>
    <scope>NUCLEOTIDE SEQUENCE [LARGE SCALE GENOMIC DNA]</scope>
    <source>
        <strain evidence="1 2">AH4003</strain>
    </source>
</reference>
<sequence length="83" mass="8830">MNTINGLINSFATTFKSATGTGLDALDATPMEALVTEELVNRGTTPATTDDIISVFNSIAGRAPRTEEVYEVELFLMDFGLAA</sequence>
<accession>A0A2A4AM34</accession>